<dbReference type="PANTHER" id="PTHR30386:SF26">
    <property type="entry name" value="TRANSPORT PROTEIN COMB"/>
    <property type="match status" value="1"/>
</dbReference>
<dbReference type="InterPro" id="IPR050739">
    <property type="entry name" value="MFP"/>
</dbReference>
<organism evidence="7 8">
    <name type="scientific">Daejeonella rubra</name>
    <dbReference type="NCBI Taxonomy" id="990371"/>
    <lineage>
        <taxon>Bacteria</taxon>
        <taxon>Pseudomonadati</taxon>
        <taxon>Bacteroidota</taxon>
        <taxon>Sphingobacteriia</taxon>
        <taxon>Sphingobacteriales</taxon>
        <taxon>Sphingobacteriaceae</taxon>
        <taxon>Daejeonella</taxon>
    </lineage>
</organism>
<keyword evidence="3 5" id="KW-1133">Transmembrane helix</keyword>
<evidence type="ECO:0000259" key="6">
    <source>
        <dbReference type="Pfam" id="PF26002"/>
    </source>
</evidence>
<evidence type="ECO:0000256" key="1">
    <source>
        <dbReference type="ARBA" id="ARBA00004167"/>
    </source>
</evidence>
<feature type="domain" description="AprE-like beta-barrel" evidence="6">
    <location>
        <begin position="282"/>
        <end position="364"/>
    </location>
</feature>
<dbReference type="OrthoDB" id="594147at2"/>
<protein>
    <submittedName>
        <fullName evidence="7">HlyD family secretion protein</fullName>
    </submittedName>
</protein>
<keyword evidence="4 5" id="KW-0472">Membrane</keyword>
<dbReference type="PRINTS" id="PR01490">
    <property type="entry name" value="RTXTOXIND"/>
</dbReference>
<reference evidence="8" key="1">
    <citation type="submission" date="2016-10" db="EMBL/GenBank/DDBJ databases">
        <authorList>
            <person name="Varghese N."/>
            <person name="Submissions S."/>
        </authorList>
    </citation>
    <scope>NUCLEOTIDE SEQUENCE [LARGE SCALE GENOMIC DNA]</scope>
    <source>
        <strain evidence="8">DSM 24536</strain>
    </source>
</reference>
<keyword evidence="8" id="KW-1185">Reference proteome</keyword>
<feature type="transmembrane region" description="Helical" evidence="5">
    <location>
        <begin position="28"/>
        <end position="47"/>
    </location>
</feature>
<accession>A0A1G9TM93</accession>
<dbReference type="EMBL" id="FNHH01000013">
    <property type="protein sequence ID" value="SDM48772.1"/>
    <property type="molecule type" value="Genomic_DNA"/>
</dbReference>
<comment type="subcellular location">
    <subcellularLocation>
        <location evidence="1">Membrane</location>
        <topology evidence="1">Single-pass membrane protein</topology>
    </subcellularLocation>
</comment>
<evidence type="ECO:0000313" key="7">
    <source>
        <dbReference type="EMBL" id="SDM48772.1"/>
    </source>
</evidence>
<evidence type="ECO:0000313" key="8">
    <source>
        <dbReference type="Proteomes" id="UP000199226"/>
    </source>
</evidence>
<dbReference type="Proteomes" id="UP000199226">
    <property type="component" value="Unassembled WGS sequence"/>
</dbReference>
<dbReference type="STRING" id="990371.SAMN05421813_11376"/>
<sequence length="395" mass="44404">MALSVLNNESLASLSLSHKFRSGKFSSIIYVLAILATFSALLLLPFISVQISVKSPGIIQSSIEKTELFTSVSGRVIDVRMKDNQQILRGDTVLILDSSVPGQKSDLLGGRKRQLEDFLADIEKLLLVSDKTEEQGAEPLFKSTQYFTVWRHFSQEVLEIRNVKDQAEKIFSRYKILYQNNAITLSEYEKFSFDYDQANSNHSLLIKRYKSQWEQDAVAYRNELREIAGTELEITDQKSLYVIKAPVDGSLQDLQGLQEGSYVFANQRLAEISPDTKLTAFCYVKPSDIGLITEGQSVSFQVDAFNYNQWGMISGKVLDISDDIILSDGGVPVFKVKCSLDSGHLRSGADKKGYVRKGMGFTARFIVAERTLIQLLYDNVDDWLNPNLTNRGSLQ</sequence>
<name>A0A1G9TM93_9SPHI</name>
<dbReference type="Pfam" id="PF26002">
    <property type="entry name" value="Beta-barrel_AprE"/>
    <property type="match status" value="1"/>
</dbReference>
<gene>
    <name evidence="7" type="ORF">SAMN05421813_11376</name>
</gene>
<keyword evidence="2 5" id="KW-0812">Transmembrane</keyword>
<dbReference type="Gene3D" id="2.40.30.170">
    <property type="match status" value="1"/>
</dbReference>
<evidence type="ECO:0000256" key="2">
    <source>
        <dbReference type="ARBA" id="ARBA00022692"/>
    </source>
</evidence>
<evidence type="ECO:0000256" key="4">
    <source>
        <dbReference type="ARBA" id="ARBA00023136"/>
    </source>
</evidence>
<dbReference type="AlphaFoldDB" id="A0A1G9TM93"/>
<dbReference type="PANTHER" id="PTHR30386">
    <property type="entry name" value="MEMBRANE FUSION SUBUNIT OF EMRAB-TOLC MULTIDRUG EFFLUX PUMP"/>
    <property type="match status" value="1"/>
</dbReference>
<proteinExistence type="predicted"/>
<dbReference type="InterPro" id="IPR058982">
    <property type="entry name" value="Beta-barrel_AprE"/>
</dbReference>
<dbReference type="GO" id="GO:0016020">
    <property type="term" value="C:membrane"/>
    <property type="evidence" value="ECO:0007669"/>
    <property type="project" value="UniProtKB-SubCell"/>
</dbReference>
<dbReference type="RefSeq" id="WP_090704703.1">
    <property type="nucleotide sequence ID" value="NZ_FNHH01000013.1"/>
</dbReference>
<evidence type="ECO:0000256" key="3">
    <source>
        <dbReference type="ARBA" id="ARBA00022989"/>
    </source>
</evidence>
<evidence type="ECO:0000256" key="5">
    <source>
        <dbReference type="SAM" id="Phobius"/>
    </source>
</evidence>